<sequence length="125" mass="14412">MEDWHRIFVGFQFLRNFSYSTLWNIGKERKVSYGMLSYNPISQENYQEVRPLGKIPGGRNKCACSPARSFLRVMLGLHAWLCFLSGRATKRGKKRPYPSWLLLHAGLLGSSILPYEGPNMIYLLL</sequence>
<dbReference type="EMBL" id="GBRH01259934">
    <property type="protein sequence ID" value="JAD37961.1"/>
    <property type="molecule type" value="Transcribed_RNA"/>
</dbReference>
<evidence type="ECO:0000313" key="1">
    <source>
        <dbReference type="EMBL" id="JAD37961.1"/>
    </source>
</evidence>
<proteinExistence type="predicted"/>
<protein>
    <submittedName>
        <fullName evidence="1">Uncharacterized protein</fullName>
    </submittedName>
</protein>
<reference evidence="1" key="2">
    <citation type="journal article" date="2015" name="Data Brief">
        <title>Shoot transcriptome of the giant reed, Arundo donax.</title>
        <authorList>
            <person name="Barrero R.A."/>
            <person name="Guerrero F.D."/>
            <person name="Moolhuijzen P."/>
            <person name="Goolsby J.A."/>
            <person name="Tidwell J."/>
            <person name="Bellgard S.E."/>
            <person name="Bellgard M.I."/>
        </authorList>
    </citation>
    <scope>NUCLEOTIDE SEQUENCE</scope>
    <source>
        <tissue evidence="1">Shoot tissue taken approximately 20 cm above the soil surface</tissue>
    </source>
</reference>
<dbReference type="AlphaFoldDB" id="A0A0A8ZGM6"/>
<accession>A0A0A8ZGM6</accession>
<organism evidence="1">
    <name type="scientific">Arundo donax</name>
    <name type="common">Giant reed</name>
    <name type="synonym">Donax arundinaceus</name>
    <dbReference type="NCBI Taxonomy" id="35708"/>
    <lineage>
        <taxon>Eukaryota</taxon>
        <taxon>Viridiplantae</taxon>
        <taxon>Streptophyta</taxon>
        <taxon>Embryophyta</taxon>
        <taxon>Tracheophyta</taxon>
        <taxon>Spermatophyta</taxon>
        <taxon>Magnoliopsida</taxon>
        <taxon>Liliopsida</taxon>
        <taxon>Poales</taxon>
        <taxon>Poaceae</taxon>
        <taxon>PACMAD clade</taxon>
        <taxon>Arundinoideae</taxon>
        <taxon>Arundineae</taxon>
        <taxon>Arundo</taxon>
    </lineage>
</organism>
<name>A0A0A8ZGM6_ARUDO</name>
<reference evidence="1" key="1">
    <citation type="submission" date="2014-09" db="EMBL/GenBank/DDBJ databases">
        <authorList>
            <person name="Magalhaes I.L.F."/>
            <person name="Oliveira U."/>
            <person name="Santos F.R."/>
            <person name="Vidigal T.H.D.A."/>
            <person name="Brescovit A.D."/>
            <person name="Santos A.J."/>
        </authorList>
    </citation>
    <scope>NUCLEOTIDE SEQUENCE</scope>
    <source>
        <tissue evidence="1">Shoot tissue taken approximately 20 cm above the soil surface</tissue>
    </source>
</reference>